<reference evidence="1 2" key="1">
    <citation type="submission" date="2018-09" db="EMBL/GenBank/DDBJ databases">
        <title>Genomic Encyclopedia of Archaeal and Bacterial Type Strains, Phase II (KMG-II): from individual species to whole genera.</title>
        <authorList>
            <person name="Goeker M."/>
        </authorList>
    </citation>
    <scope>NUCLEOTIDE SEQUENCE [LARGE SCALE GENOMIC DNA]</scope>
    <source>
        <strain evidence="1 2">DSM 26283</strain>
    </source>
</reference>
<accession>A0A420DK92</accession>
<name>A0A420DK92_9FLAO</name>
<gene>
    <name evidence="1" type="ORF">BXY80_1668</name>
</gene>
<proteinExistence type="predicted"/>
<dbReference type="AlphaFoldDB" id="A0A420DK92"/>
<organism evidence="1 2">
    <name type="scientific">Ichthyenterobacterium magnum</name>
    <dbReference type="NCBI Taxonomy" id="1230530"/>
    <lineage>
        <taxon>Bacteria</taxon>
        <taxon>Pseudomonadati</taxon>
        <taxon>Bacteroidota</taxon>
        <taxon>Flavobacteriia</taxon>
        <taxon>Flavobacteriales</taxon>
        <taxon>Flavobacteriaceae</taxon>
        <taxon>Ichthyenterobacterium</taxon>
    </lineage>
</organism>
<evidence type="ECO:0000313" key="2">
    <source>
        <dbReference type="Proteomes" id="UP000284892"/>
    </source>
</evidence>
<evidence type="ECO:0000313" key="1">
    <source>
        <dbReference type="EMBL" id="RKE94660.1"/>
    </source>
</evidence>
<sequence length="146" mass="17133">MTTTLEKINREIIKSYSHSLSEEERINKILDHINDKKKEYSILTKSLEKLGSLLTKITWLDNLSTSDEVIIRGIIAMGKASDKHFRKFYSGQRRIYVPKGLFKDDFKEMKKAIEFHIEAVNEVEHIIFDLRKNNDFKELSSLVDEL</sequence>
<comment type="caution">
    <text evidence="1">The sequence shown here is derived from an EMBL/GenBank/DDBJ whole genome shotgun (WGS) entry which is preliminary data.</text>
</comment>
<dbReference type="Proteomes" id="UP000284892">
    <property type="component" value="Unassembled WGS sequence"/>
</dbReference>
<dbReference type="OrthoDB" id="9838092at2"/>
<dbReference type="EMBL" id="RAQJ01000003">
    <property type="protein sequence ID" value="RKE94660.1"/>
    <property type="molecule type" value="Genomic_DNA"/>
</dbReference>
<protein>
    <submittedName>
        <fullName evidence="1">Uncharacterized protein</fullName>
    </submittedName>
</protein>
<dbReference type="RefSeq" id="WP_147376116.1">
    <property type="nucleotide sequence ID" value="NZ_RAQJ01000003.1"/>
</dbReference>
<keyword evidence="2" id="KW-1185">Reference proteome</keyword>